<evidence type="ECO:0000313" key="2">
    <source>
        <dbReference type="Proteomes" id="UP000215355"/>
    </source>
</evidence>
<dbReference type="KEGG" id="smiz:4412673_00189"/>
<dbReference type="EMBL" id="LT906468">
    <property type="protein sequence ID" value="SNV36962.1"/>
    <property type="molecule type" value="Genomic_DNA"/>
</dbReference>
<proteinExistence type="predicted"/>
<reference evidence="1 2" key="1">
    <citation type="submission" date="2017-06" db="EMBL/GenBank/DDBJ databases">
        <authorList>
            <consortium name="Pathogen Informatics"/>
        </authorList>
    </citation>
    <scope>NUCLEOTIDE SEQUENCE [LARGE SCALE GENOMIC DNA]</scope>
    <source>
        <strain evidence="1 2">NCTC12149</strain>
    </source>
</reference>
<organism evidence="1 2">
    <name type="scientific">Sphingobacterium mizutaii</name>
    <dbReference type="NCBI Taxonomy" id="1010"/>
    <lineage>
        <taxon>Bacteria</taxon>
        <taxon>Pseudomonadati</taxon>
        <taxon>Bacteroidota</taxon>
        <taxon>Sphingobacteriia</taxon>
        <taxon>Sphingobacteriales</taxon>
        <taxon>Sphingobacteriaceae</taxon>
        <taxon>Sphingobacterium</taxon>
    </lineage>
</organism>
<dbReference type="AlphaFoldDB" id="A0AAJ4X847"/>
<accession>A0AAJ4X847</accession>
<evidence type="ECO:0000313" key="1">
    <source>
        <dbReference type="EMBL" id="SNV36962.1"/>
    </source>
</evidence>
<protein>
    <submittedName>
        <fullName evidence="1">Uncharacterized protein</fullName>
    </submittedName>
</protein>
<gene>
    <name evidence="1" type="ORF">SAMEA4412673_00189</name>
</gene>
<name>A0AAJ4X847_9SPHI</name>
<sequence length="51" mass="6158">MTYTLKELMCFDNSVDNGTNVIITFKYFPSFLYHQYEFHGFFINDIYGRIC</sequence>
<dbReference type="Proteomes" id="UP000215355">
    <property type="component" value="Chromosome 1"/>
</dbReference>